<dbReference type="Proteomes" id="UP000799750">
    <property type="component" value="Unassembled WGS sequence"/>
</dbReference>
<keyword evidence="2" id="KW-0507">mRNA processing</keyword>
<dbReference type="GO" id="GO:0005685">
    <property type="term" value="C:U1 snRNP"/>
    <property type="evidence" value="ECO:0007669"/>
    <property type="project" value="TreeGrafter"/>
</dbReference>
<sequence>MVYVKGSIGDVPLGGSDEENIELKKLVGEVVANEDEYDGWEKLVRAAEGLEGGLNRNSSPQAITFTREIYNRFLAKFPLFFGYWKKYADLEFSIAGTEAADMVYERGVASITNSVDLWMNYCSFKVDTCHNTDEIRELFERGAAAVGLDFLSHPFWDTYIEFEERLEAQDKIFAILGRIVNIPMHQYSRYFERYRNLAASRPLNELVHESILAQFRTELDVTRMKSELEIERDLRTKADNSFLEGFQGTQTETTKRWPYEQEIKRPYFHVTELDETQLVNWRKYLDFEEAEGDFTRIVFLYERCLVAAAYYEEFWMRFARWMYAQEGKEEEVRNIYARASALYVPISRPEIRLQYARFEESTDRIDVSRDIHRAILDMSPGHLETIISWANLERRQEGLEAAISVYKTYIESQDCDIYIQGAMVAEWARLLWKIKGSVEEARQVYKSNDQYYLDVPDFWVSYLQFELQQPTSAATEAEHYERIKQLHQFIRSSTRLAPETISGLSQHYMAYLLERGTKDAIKLEDANKNIAKESPAKEYMRLDMEANGPLSVQKQVQANITENGKAITTQRAANGQYYQQQGEQSTIGQVSVQFRYN</sequence>
<dbReference type="GO" id="GO:0071004">
    <property type="term" value="C:U2-type prespliceosome"/>
    <property type="evidence" value="ECO:0007669"/>
    <property type="project" value="TreeGrafter"/>
</dbReference>
<evidence type="ECO:0000256" key="6">
    <source>
        <dbReference type="ARBA" id="ARBA00038019"/>
    </source>
</evidence>
<dbReference type="PANTHER" id="PTHR17204">
    <property type="entry name" value="PRE-MRNA PROCESSING PROTEIN PRP39-RELATED"/>
    <property type="match status" value="1"/>
</dbReference>
<keyword evidence="4" id="KW-0508">mRNA splicing</keyword>
<dbReference type="GO" id="GO:0000243">
    <property type="term" value="C:commitment complex"/>
    <property type="evidence" value="ECO:0007669"/>
    <property type="project" value="TreeGrafter"/>
</dbReference>
<gene>
    <name evidence="7" type="ORF">BU16DRAFT_547734</name>
</gene>
<organism evidence="7 8">
    <name type="scientific">Lophium mytilinum</name>
    <dbReference type="NCBI Taxonomy" id="390894"/>
    <lineage>
        <taxon>Eukaryota</taxon>
        <taxon>Fungi</taxon>
        <taxon>Dikarya</taxon>
        <taxon>Ascomycota</taxon>
        <taxon>Pezizomycotina</taxon>
        <taxon>Dothideomycetes</taxon>
        <taxon>Pleosporomycetidae</taxon>
        <taxon>Mytilinidiales</taxon>
        <taxon>Mytilinidiaceae</taxon>
        <taxon>Lophium</taxon>
    </lineage>
</organism>
<dbReference type="OrthoDB" id="10265668at2759"/>
<dbReference type="EMBL" id="MU004184">
    <property type="protein sequence ID" value="KAF2499392.1"/>
    <property type="molecule type" value="Genomic_DNA"/>
</dbReference>
<proteinExistence type="inferred from homology"/>
<dbReference type="SUPFAM" id="SSF48452">
    <property type="entry name" value="TPR-like"/>
    <property type="match status" value="1"/>
</dbReference>
<dbReference type="InterPro" id="IPR059164">
    <property type="entry name" value="HAT_PRP39_C"/>
</dbReference>
<accession>A0A6A6R4T8</accession>
<evidence type="ECO:0000313" key="8">
    <source>
        <dbReference type="Proteomes" id="UP000799750"/>
    </source>
</evidence>
<dbReference type="Gene3D" id="1.25.40.10">
    <property type="entry name" value="Tetratricopeptide repeat domain"/>
    <property type="match status" value="2"/>
</dbReference>
<evidence type="ECO:0000256" key="1">
    <source>
        <dbReference type="ARBA" id="ARBA00004123"/>
    </source>
</evidence>
<dbReference type="GO" id="GO:0030627">
    <property type="term" value="F:pre-mRNA 5'-splice site binding"/>
    <property type="evidence" value="ECO:0007669"/>
    <property type="project" value="TreeGrafter"/>
</dbReference>
<evidence type="ECO:0000256" key="4">
    <source>
        <dbReference type="ARBA" id="ARBA00023187"/>
    </source>
</evidence>
<keyword evidence="3" id="KW-0677">Repeat</keyword>
<dbReference type="FunFam" id="1.25.40.10:FF:000451">
    <property type="entry name" value="mRNA splicing protein (Prp39), putative"/>
    <property type="match status" value="1"/>
</dbReference>
<dbReference type="GO" id="GO:0000395">
    <property type="term" value="P:mRNA 5'-splice site recognition"/>
    <property type="evidence" value="ECO:0007669"/>
    <property type="project" value="TreeGrafter"/>
</dbReference>
<evidence type="ECO:0000313" key="7">
    <source>
        <dbReference type="EMBL" id="KAF2499392.1"/>
    </source>
</evidence>
<dbReference type="FunFam" id="1.25.40.10:FF:000064">
    <property type="entry name" value="Putative pre-mrna-processing factor 39"/>
    <property type="match status" value="1"/>
</dbReference>
<comment type="subcellular location">
    <subcellularLocation>
        <location evidence="1">Nucleus</location>
    </subcellularLocation>
</comment>
<evidence type="ECO:0000256" key="3">
    <source>
        <dbReference type="ARBA" id="ARBA00022737"/>
    </source>
</evidence>
<dbReference type="PANTHER" id="PTHR17204:SF5">
    <property type="entry name" value="PRE-MRNA-PROCESSING FACTOR 39"/>
    <property type="match status" value="1"/>
</dbReference>
<dbReference type="InterPro" id="IPR003107">
    <property type="entry name" value="HAT"/>
</dbReference>
<keyword evidence="8" id="KW-1185">Reference proteome</keyword>
<protein>
    <recommendedName>
        <fullName evidence="9">Pre-mRNA-processing factor 39</fullName>
    </recommendedName>
</protein>
<dbReference type="Pfam" id="PF23241">
    <property type="entry name" value="HAT_PRP39_C"/>
    <property type="match status" value="1"/>
</dbReference>
<name>A0A6A6R4T8_9PEZI</name>
<dbReference type="Pfam" id="PF23240">
    <property type="entry name" value="HAT_PRP39_N"/>
    <property type="match status" value="1"/>
</dbReference>
<dbReference type="InterPro" id="IPR011990">
    <property type="entry name" value="TPR-like_helical_dom_sf"/>
</dbReference>
<evidence type="ECO:0000256" key="2">
    <source>
        <dbReference type="ARBA" id="ARBA00022664"/>
    </source>
</evidence>
<dbReference type="SMART" id="SM00386">
    <property type="entry name" value="HAT"/>
    <property type="match status" value="7"/>
</dbReference>
<evidence type="ECO:0000256" key="5">
    <source>
        <dbReference type="ARBA" id="ARBA00023242"/>
    </source>
</evidence>
<keyword evidence="5" id="KW-0539">Nucleus</keyword>
<comment type="similarity">
    <text evidence="6">Belongs to the PRP39 family.</text>
</comment>
<evidence type="ECO:0008006" key="9">
    <source>
        <dbReference type="Google" id="ProtNLM"/>
    </source>
</evidence>
<reference evidence="7" key="1">
    <citation type="journal article" date="2020" name="Stud. Mycol.">
        <title>101 Dothideomycetes genomes: a test case for predicting lifestyles and emergence of pathogens.</title>
        <authorList>
            <person name="Haridas S."/>
            <person name="Albert R."/>
            <person name="Binder M."/>
            <person name="Bloem J."/>
            <person name="Labutti K."/>
            <person name="Salamov A."/>
            <person name="Andreopoulos B."/>
            <person name="Baker S."/>
            <person name="Barry K."/>
            <person name="Bills G."/>
            <person name="Bluhm B."/>
            <person name="Cannon C."/>
            <person name="Castanera R."/>
            <person name="Culley D."/>
            <person name="Daum C."/>
            <person name="Ezra D."/>
            <person name="Gonzalez J."/>
            <person name="Henrissat B."/>
            <person name="Kuo A."/>
            <person name="Liang C."/>
            <person name="Lipzen A."/>
            <person name="Lutzoni F."/>
            <person name="Magnuson J."/>
            <person name="Mondo S."/>
            <person name="Nolan M."/>
            <person name="Ohm R."/>
            <person name="Pangilinan J."/>
            <person name="Park H.-J."/>
            <person name="Ramirez L."/>
            <person name="Alfaro M."/>
            <person name="Sun H."/>
            <person name="Tritt A."/>
            <person name="Yoshinaga Y."/>
            <person name="Zwiers L.-H."/>
            <person name="Turgeon B."/>
            <person name="Goodwin S."/>
            <person name="Spatafora J."/>
            <person name="Crous P."/>
            <person name="Grigoriev I."/>
        </authorList>
    </citation>
    <scope>NUCLEOTIDE SEQUENCE</scope>
    <source>
        <strain evidence="7">CBS 269.34</strain>
    </source>
</reference>
<dbReference type="AlphaFoldDB" id="A0A6A6R4T8"/>